<protein>
    <submittedName>
        <fullName evidence="2">Chemotaxis protein CheW</fullName>
    </submittedName>
</protein>
<accession>A0ABR7RVL1</accession>
<dbReference type="InterPro" id="IPR002545">
    <property type="entry name" value="CheW-lke_dom"/>
</dbReference>
<gene>
    <name evidence="2" type="ORF">IBL26_24995</name>
</gene>
<dbReference type="Gene3D" id="2.40.50.180">
    <property type="entry name" value="CheA-289, Domain 4"/>
    <property type="match status" value="1"/>
</dbReference>
<dbReference type="PROSITE" id="PS50851">
    <property type="entry name" value="CHEW"/>
    <property type="match status" value="1"/>
</dbReference>
<proteinExistence type="predicted"/>
<evidence type="ECO:0000259" key="1">
    <source>
        <dbReference type="PROSITE" id="PS50851"/>
    </source>
</evidence>
<feature type="domain" description="CheW-like" evidence="1">
    <location>
        <begin position="1"/>
        <end position="136"/>
    </location>
</feature>
<name>A0ABR7RVL1_9PROT</name>
<dbReference type="EMBL" id="JACTVA010000103">
    <property type="protein sequence ID" value="MBC9210101.1"/>
    <property type="molecule type" value="Genomic_DNA"/>
</dbReference>
<dbReference type="SMART" id="SM00260">
    <property type="entry name" value="CheW"/>
    <property type="match status" value="1"/>
</dbReference>
<organism evidence="2 3">
    <name type="scientific">Teichococcus aerophilus</name>
    <dbReference type="NCBI Taxonomy" id="1224513"/>
    <lineage>
        <taxon>Bacteria</taxon>
        <taxon>Pseudomonadati</taxon>
        <taxon>Pseudomonadota</taxon>
        <taxon>Alphaproteobacteria</taxon>
        <taxon>Acetobacterales</taxon>
        <taxon>Roseomonadaceae</taxon>
        <taxon>Roseomonas</taxon>
    </lineage>
</organism>
<evidence type="ECO:0000313" key="2">
    <source>
        <dbReference type="EMBL" id="MBC9210101.1"/>
    </source>
</evidence>
<dbReference type="Gene3D" id="2.30.30.40">
    <property type="entry name" value="SH3 Domains"/>
    <property type="match status" value="1"/>
</dbReference>
<evidence type="ECO:0000313" key="3">
    <source>
        <dbReference type="Proteomes" id="UP000626026"/>
    </source>
</evidence>
<dbReference type="InterPro" id="IPR036061">
    <property type="entry name" value="CheW-like_dom_sf"/>
</dbReference>
<reference evidence="2 3" key="1">
    <citation type="journal article" date="2013" name="Int. J. Syst. Evol. Microbiol.">
        <title>Roseomonas aerophila sp. nov., isolated from air.</title>
        <authorList>
            <person name="Kim S.J."/>
            <person name="Weon H.Y."/>
            <person name="Ahn J.H."/>
            <person name="Hong S.B."/>
            <person name="Seok S.J."/>
            <person name="Whang K.S."/>
            <person name="Kwon S.W."/>
        </authorList>
    </citation>
    <scope>NUCLEOTIDE SEQUENCE [LARGE SCALE GENOMIC DNA]</scope>
    <source>
        <strain evidence="2 3">NBRC 108923</strain>
    </source>
</reference>
<dbReference type="Pfam" id="PF01584">
    <property type="entry name" value="CheW"/>
    <property type="match status" value="1"/>
</dbReference>
<dbReference type="Proteomes" id="UP000626026">
    <property type="component" value="Unassembled WGS sequence"/>
</dbReference>
<dbReference type="SUPFAM" id="SSF50341">
    <property type="entry name" value="CheW-like"/>
    <property type="match status" value="1"/>
</dbReference>
<sequence>MFALGTLRCALPRVAVRELLPLPRLSRPPSLPAAVAGFLNLGGQPVPVLALEQLFGLPSAVVEADGVYRHLVLLRAEKPLALLVDRVLDLATPPPGSRRPVPPDQTLNGCVIATLAMPDGFASVLDPGRILLAQEQAMLDDLTRRERERLDAWTAG</sequence>
<keyword evidence="3" id="KW-1185">Reference proteome</keyword>
<comment type="caution">
    <text evidence="2">The sequence shown here is derived from an EMBL/GenBank/DDBJ whole genome shotgun (WGS) entry which is preliminary data.</text>
</comment>